<dbReference type="Gene3D" id="2.130.10.10">
    <property type="entry name" value="YVTN repeat-like/Quinoprotein amine dehydrogenase"/>
    <property type="match status" value="1"/>
</dbReference>
<reference evidence="2 3" key="1">
    <citation type="submission" date="2018-04" db="EMBL/GenBank/DDBJ databases">
        <title>Novel Campyloabacter and Helicobacter Species and Strains.</title>
        <authorList>
            <person name="Mannion A.J."/>
            <person name="Shen Z."/>
            <person name="Fox J.G."/>
        </authorList>
    </citation>
    <scope>NUCLEOTIDE SEQUENCE [LARGE SCALE GENOMIC DNA]</scope>
    <source>
        <strain evidence="2 3">MIT 99-5101</strain>
    </source>
</reference>
<protein>
    <submittedName>
        <fullName evidence="2">Nitrate reductase</fullName>
    </submittedName>
</protein>
<gene>
    <name evidence="2" type="ORF">CQA43_01935</name>
</gene>
<dbReference type="InterPro" id="IPR036322">
    <property type="entry name" value="WD40_repeat_dom_sf"/>
</dbReference>
<accession>A0A3D8IFG2</accession>
<dbReference type="InterPro" id="IPR001680">
    <property type="entry name" value="WD40_rpt"/>
</dbReference>
<keyword evidence="1" id="KW-0853">WD repeat</keyword>
<dbReference type="EMBL" id="NXLS01000002">
    <property type="protein sequence ID" value="RDU63909.1"/>
    <property type="molecule type" value="Genomic_DNA"/>
</dbReference>
<keyword evidence="3" id="KW-1185">Reference proteome</keyword>
<evidence type="ECO:0000256" key="1">
    <source>
        <dbReference type="PROSITE-ProRule" id="PRU00221"/>
    </source>
</evidence>
<name>A0A3D8IFG2_9HELI</name>
<sequence>MVIYSEESNITKEGTSQPQKKIVLENNIVVTHLIKDSLLIGTDFGEVLELKLYETSPKLLAKLPDITSFYAESYAPKVYSVDRLGEQVLIHSEGNFGTKNLFVFSKGHLEMLPNMESLNIKKAAFVDEKRIFLGLASNEIVLYDIKQKQILYRKQLSEASFSDFALEIPSNRYVVACESGILYFGVMDSGEVIAELEGENKDNVYQVKLAKVGDIMTFITAGQDRKVGVYQLNLQTNKVESYGIGANFLVYSVGMSADSTLGAYMQNEQSEINVFRISDKQEIMHLSGHTSLLNNIIFTDYHLISSEDGKNILIWNLKE</sequence>
<feature type="repeat" description="WD" evidence="1">
    <location>
        <begin position="286"/>
        <end position="319"/>
    </location>
</feature>
<dbReference type="OrthoDB" id="11703at2"/>
<dbReference type="PROSITE" id="PS50294">
    <property type="entry name" value="WD_REPEATS_REGION"/>
    <property type="match status" value="1"/>
</dbReference>
<evidence type="ECO:0000313" key="2">
    <source>
        <dbReference type="EMBL" id="RDU63909.1"/>
    </source>
</evidence>
<organism evidence="2 3">
    <name type="scientific">Helicobacter ganmani</name>
    <dbReference type="NCBI Taxonomy" id="60246"/>
    <lineage>
        <taxon>Bacteria</taxon>
        <taxon>Pseudomonadati</taxon>
        <taxon>Campylobacterota</taxon>
        <taxon>Epsilonproteobacteria</taxon>
        <taxon>Campylobacterales</taxon>
        <taxon>Helicobacteraceae</taxon>
        <taxon>Helicobacter</taxon>
    </lineage>
</organism>
<dbReference type="Proteomes" id="UP000256650">
    <property type="component" value="Unassembled WGS sequence"/>
</dbReference>
<dbReference type="InterPro" id="IPR015943">
    <property type="entry name" value="WD40/YVTN_repeat-like_dom_sf"/>
</dbReference>
<dbReference type="SUPFAM" id="SSF50978">
    <property type="entry name" value="WD40 repeat-like"/>
    <property type="match status" value="1"/>
</dbReference>
<proteinExistence type="predicted"/>
<dbReference type="PROSITE" id="PS50082">
    <property type="entry name" value="WD_REPEATS_2"/>
    <property type="match status" value="1"/>
</dbReference>
<comment type="caution">
    <text evidence="2">The sequence shown here is derived from an EMBL/GenBank/DDBJ whole genome shotgun (WGS) entry which is preliminary data.</text>
</comment>
<dbReference type="AlphaFoldDB" id="A0A3D8IFG2"/>
<evidence type="ECO:0000313" key="3">
    <source>
        <dbReference type="Proteomes" id="UP000256650"/>
    </source>
</evidence>